<evidence type="ECO:0000313" key="3">
    <source>
        <dbReference type="Proteomes" id="UP001206925"/>
    </source>
</evidence>
<reference evidence="2" key="1">
    <citation type="submission" date="2022-06" db="EMBL/GenBank/DDBJ databases">
        <title>Uncovering the hologenomic basis of an extraordinary plant invasion.</title>
        <authorList>
            <person name="Bieker V.C."/>
            <person name="Martin M.D."/>
            <person name="Gilbert T."/>
            <person name="Hodgins K."/>
            <person name="Battlay P."/>
            <person name="Petersen B."/>
            <person name="Wilson J."/>
        </authorList>
    </citation>
    <scope>NUCLEOTIDE SEQUENCE</scope>
    <source>
        <strain evidence="2">AA19_3_7</strain>
        <tissue evidence="2">Leaf</tissue>
    </source>
</reference>
<evidence type="ECO:0000313" key="2">
    <source>
        <dbReference type="EMBL" id="KAI7730199.1"/>
    </source>
</evidence>
<protein>
    <submittedName>
        <fullName evidence="2">Uncharacterized protein</fullName>
    </submittedName>
</protein>
<dbReference type="AlphaFoldDB" id="A0AAD5BVV0"/>
<dbReference type="Proteomes" id="UP001206925">
    <property type="component" value="Unassembled WGS sequence"/>
</dbReference>
<organism evidence="2 3">
    <name type="scientific">Ambrosia artemisiifolia</name>
    <name type="common">Common ragweed</name>
    <dbReference type="NCBI Taxonomy" id="4212"/>
    <lineage>
        <taxon>Eukaryota</taxon>
        <taxon>Viridiplantae</taxon>
        <taxon>Streptophyta</taxon>
        <taxon>Embryophyta</taxon>
        <taxon>Tracheophyta</taxon>
        <taxon>Spermatophyta</taxon>
        <taxon>Magnoliopsida</taxon>
        <taxon>eudicotyledons</taxon>
        <taxon>Gunneridae</taxon>
        <taxon>Pentapetalae</taxon>
        <taxon>asterids</taxon>
        <taxon>campanulids</taxon>
        <taxon>Asterales</taxon>
        <taxon>Asteraceae</taxon>
        <taxon>Asteroideae</taxon>
        <taxon>Heliantheae alliance</taxon>
        <taxon>Heliantheae</taxon>
        <taxon>Ambrosia</taxon>
    </lineage>
</organism>
<accession>A0AAD5BVV0</accession>
<sequence length="99" mass="11044">MHNKKNYKSTSPPLSSRLRTAAAHVTQQAMKGEQRSPSSPLSSPVRTAAANVTTSSNHTIYEYPQHLSSVVGLLSSEYTNRRPVVVLKLRFLYLCDVRE</sequence>
<proteinExistence type="predicted"/>
<keyword evidence="3" id="KW-1185">Reference proteome</keyword>
<gene>
    <name evidence="2" type="ORF">M8C21_000299</name>
</gene>
<dbReference type="EMBL" id="JAMZMK010010826">
    <property type="protein sequence ID" value="KAI7730199.1"/>
    <property type="molecule type" value="Genomic_DNA"/>
</dbReference>
<evidence type="ECO:0000256" key="1">
    <source>
        <dbReference type="SAM" id="MobiDB-lite"/>
    </source>
</evidence>
<comment type="caution">
    <text evidence="2">The sequence shown here is derived from an EMBL/GenBank/DDBJ whole genome shotgun (WGS) entry which is preliminary data.</text>
</comment>
<name>A0AAD5BVV0_AMBAR</name>
<feature type="compositionally biased region" description="Polar residues" evidence="1">
    <location>
        <begin position="8"/>
        <end position="18"/>
    </location>
</feature>
<feature type="region of interest" description="Disordered" evidence="1">
    <location>
        <begin position="1"/>
        <end position="49"/>
    </location>
</feature>